<dbReference type="GeneID" id="80907209"/>
<dbReference type="SMART" id="SM00355">
    <property type="entry name" value="ZnF_C2H2"/>
    <property type="match status" value="3"/>
</dbReference>
<keyword evidence="4 7" id="KW-0863">Zinc-finger</keyword>
<feature type="compositionally biased region" description="Polar residues" evidence="8">
    <location>
        <begin position="33"/>
        <end position="45"/>
    </location>
</feature>
<evidence type="ECO:0000259" key="9">
    <source>
        <dbReference type="PROSITE" id="PS50157"/>
    </source>
</evidence>
<dbReference type="GO" id="GO:0000785">
    <property type="term" value="C:chromatin"/>
    <property type="evidence" value="ECO:0007669"/>
    <property type="project" value="TreeGrafter"/>
</dbReference>
<dbReference type="Gene3D" id="3.30.160.60">
    <property type="entry name" value="Classic Zinc Finger"/>
    <property type="match status" value="2"/>
</dbReference>
<reference evidence="10" key="1">
    <citation type="submission" date="2022-10" db="EMBL/GenBank/DDBJ databases">
        <title>Tapping the CABI collections for fungal endophytes: first genome assemblies for Collariella, Neodidymelliopsis, Ascochyta clinopodiicola, Didymella pomorum, Didymosphaeria variabile, Neocosmospora piperis and Neocucurbitaria cava.</title>
        <authorList>
            <person name="Hill R."/>
        </authorList>
    </citation>
    <scope>NUCLEOTIDE SEQUENCE</scope>
    <source>
        <strain evidence="10">IMI 356815</strain>
    </source>
</reference>
<evidence type="ECO:0000256" key="4">
    <source>
        <dbReference type="ARBA" id="ARBA00022771"/>
    </source>
</evidence>
<proteinExistence type="predicted"/>
<dbReference type="GO" id="GO:0000978">
    <property type="term" value="F:RNA polymerase II cis-regulatory region sequence-specific DNA binding"/>
    <property type="evidence" value="ECO:0007669"/>
    <property type="project" value="InterPro"/>
</dbReference>
<feature type="compositionally biased region" description="Polar residues" evidence="8">
    <location>
        <begin position="66"/>
        <end position="77"/>
    </location>
</feature>
<dbReference type="Proteomes" id="UP001140513">
    <property type="component" value="Unassembled WGS sequence"/>
</dbReference>
<keyword evidence="5" id="KW-0862">Zinc</keyword>
<dbReference type="RefSeq" id="XP_056072785.1">
    <property type="nucleotide sequence ID" value="XM_056212477.1"/>
</dbReference>
<sequence>MSTDKEPAKGSKSSHNGDNGGPDKGKGKARASSYESTQAYSTSPTDDADYEDDDPRASQIGRFARTRSTTPGRSPSGTYACPQCSRTYARADGLNRHVKNVHDTAQRKFYQCPHCPHSSVRSDNLAKHIRNKHGVGSERITCQLDDCDVGVLRADKYLVHVADVHADDIGEILYETGKKAYYGRREDKDETEDEGYGEESDESEDEYADEDEYDVDYE</sequence>
<dbReference type="PROSITE" id="PS50157">
    <property type="entry name" value="ZINC_FINGER_C2H2_2"/>
    <property type="match status" value="2"/>
</dbReference>
<evidence type="ECO:0000313" key="11">
    <source>
        <dbReference type="Proteomes" id="UP001140513"/>
    </source>
</evidence>
<evidence type="ECO:0000256" key="8">
    <source>
        <dbReference type="SAM" id="MobiDB-lite"/>
    </source>
</evidence>
<evidence type="ECO:0000256" key="7">
    <source>
        <dbReference type="PROSITE-ProRule" id="PRU00042"/>
    </source>
</evidence>
<dbReference type="AlphaFoldDB" id="A0A9W9CBR1"/>
<name>A0A9W9CBR1_9PLEO</name>
<evidence type="ECO:0000256" key="3">
    <source>
        <dbReference type="ARBA" id="ARBA00022737"/>
    </source>
</evidence>
<keyword evidence="2" id="KW-0479">Metal-binding</keyword>
<evidence type="ECO:0000256" key="2">
    <source>
        <dbReference type="ARBA" id="ARBA00022723"/>
    </source>
</evidence>
<feature type="domain" description="C2H2-type" evidence="9">
    <location>
        <begin position="110"/>
        <end position="133"/>
    </location>
</feature>
<feature type="region of interest" description="Disordered" evidence="8">
    <location>
        <begin position="180"/>
        <end position="218"/>
    </location>
</feature>
<dbReference type="Pfam" id="PF00096">
    <property type="entry name" value="zf-C2H2"/>
    <property type="match status" value="1"/>
</dbReference>
<feature type="compositionally biased region" description="Acidic residues" evidence="8">
    <location>
        <begin position="189"/>
        <end position="218"/>
    </location>
</feature>
<keyword evidence="11" id="KW-1185">Reference proteome</keyword>
<evidence type="ECO:0000256" key="5">
    <source>
        <dbReference type="ARBA" id="ARBA00022833"/>
    </source>
</evidence>
<dbReference type="GO" id="GO:0000981">
    <property type="term" value="F:DNA-binding transcription factor activity, RNA polymerase II-specific"/>
    <property type="evidence" value="ECO:0007669"/>
    <property type="project" value="InterPro"/>
</dbReference>
<dbReference type="InterPro" id="IPR013087">
    <property type="entry name" value="Znf_C2H2_type"/>
</dbReference>
<dbReference type="PROSITE" id="PS00028">
    <property type="entry name" value="ZINC_FINGER_C2H2_1"/>
    <property type="match status" value="1"/>
</dbReference>
<dbReference type="Pfam" id="PF13894">
    <property type="entry name" value="zf-C2H2_4"/>
    <property type="match status" value="1"/>
</dbReference>
<evidence type="ECO:0000256" key="1">
    <source>
        <dbReference type="ARBA" id="ARBA00004123"/>
    </source>
</evidence>
<organism evidence="10 11">
    <name type="scientific">Didymosphaeria variabile</name>
    <dbReference type="NCBI Taxonomy" id="1932322"/>
    <lineage>
        <taxon>Eukaryota</taxon>
        <taxon>Fungi</taxon>
        <taxon>Dikarya</taxon>
        <taxon>Ascomycota</taxon>
        <taxon>Pezizomycotina</taxon>
        <taxon>Dothideomycetes</taxon>
        <taxon>Pleosporomycetidae</taxon>
        <taxon>Pleosporales</taxon>
        <taxon>Massarineae</taxon>
        <taxon>Didymosphaeriaceae</taxon>
        <taxon>Didymosphaeria</taxon>
    </lineage>
</organism>
<gene>
    <name evidence="10" type="ORF">N0V89_003679</name>
</gene>
<feature type="domain" description="C2H2-type" evidence="9">
    <location>
        <begin position="79"/>
        <end position="107"/>
    </location>
</feature>
<dbReference type="GO" id="GO:0008270">
    <property type="term" value="F:zinc ion binding"/>
    <property type="evidence" value="ECO:0007669"/>
    <property type="project" value="UniProtKB-KW"/>
</dbReference>
<evidence type="ECO:0000256" key="6">
    <source>
        <dbReference type="ARBA" id="ARBA00023242"/>
    </source>
</evidence>
<feature type="region of interest" description="Disordered" evidence="8">
    <location>
        <begin position="1"/>
        <end position="80"/>
    </location>
</feature>
<keyword evidence="6" id="KW-0539">Nucleus</keyword>
<dbReference type="GO" id="GO:0005634">
    <property type="term" value="C:nucleus"/>
    <property type="evidence" value="ECO:0007669"/>
    <property type="project" value="UniProtKB-SubCell"/>
</dbReference>
<protein>
    <recommendedName>
        <fullName evidence="9">C2H2-type domain-containing protein</fullName>
    </recommendedName>
</protein>
<dbReference type="EMBL" id="JAPEUX010000003">
    <property type="protein sequence ID" value="KAJ4355659.1"/>
    <property type="molecule type" value="Genomic_DNA"/>
</dbReference>
<evidence type="ECO:0000313" key="10">
    <source>
        <dbReference type="EMBL" id="KAJ4355659.1"/>
    </source>
</evidence>
<accession>A0A9W9CBR1</accession>
<dbReference type="OrthoDB" id="10018191at2759"/>
<dbReference type="InterPro" id="IPR051059">
    <property type="entry name" value="VerF-like"/>
</dbReference>
<dbReference type="PANTHER" id="PTHR40626">
    <property type="entry name" value="MIP31509P"/>
    <property type="match status" value="1"/>
</dbReference>
<dbReference type="InterPro" id="IPR036236">
    <property type="entry name" value="Znf_C2H2_sf"/>
</dbReference>
<dbReference type="SUPFAM" id="SSF57667">
    <property type="entry name" value="beta-beta-alpha zinc fingers"/>
    <property type="match status" value="1"/>
</dbReference>
<comment type="caution">
    <text evidence="10">The sequence shown here is derived from an EMBL/GenBank/DDBJ whole genome shotgun (WGS) entry which is preliminary data.</text>
</comment>
<comment type="subcellular location">
    <subcellularLocation>
        <location evidence="1">Nucleus</location>
    </subcellularLocation>
</comment>
<keyword evidence="3" id="KW-0677">Repeat</keyword>
<dbReference type="PANTHER" id="PTHR40626:SF11">
    <property type="entry name" value="ZINC FINGER PROTEIN YPR022C"/>
    <property type="match status" value="1"/>
</dbReference>